<dbReference type="PANTHER" id="PTHR10366">
    <property type="entry name" value="NAD DEPENDENT EPIMERASE/DEHYDRATASE"/>
    <property type="match status" value="1"/>
</dbReference>
<feature type="domain" description="NAD-dependent epimerase/dehydratase" evidence="2">
    <location>
        <begin position="124"/>
        <end position="271"/>
    </location>
</feature>
<dbReference type="GO" id="GO:0016616">
    <property type="term" value="F:oxidoreductase activity, acting on the CH-OH group of donors, NAD or NADP as acceptor"/>
    <property type="evidence" value="ECO:0007669"/>
    <property type="project" value="TreeGrafter"/>
</dbReference>
<dbReference type="InterPro" id="IPR036291">
    <property type="entry name" value="NAD(P)-bd_dom_sf"/>
</dbReference>
<dbReference type="InterPro" id="IPR001509">
    <property type="entry name" value="Epimerase_deHydtase"/>
</dbReference>
<dbReference type="EMBL" id="QPKB01000001">
    <property type="protein sequence ID" value="RWR72747.1"/>
    <property type="molecule type" value="Genomic_DNA"/>
</dbReference>
<gene>
    <name evidence="4" type="ORF">CKAN_00098600</name>
</gene>
<evidence type="ECO:0000313" key="4">
    <source>
        <dbReference type="EMBL" id="RWR72747.1"/>
    </source>
</evidence>
<sequence length="347" mass="38119">MGEKGSVCVTGAGGFLASWLVKLLLSKGYKVHGTVREPDDEKNAHLKKLERAEENLHSSRPTCWTMALLSAAITGCSGVFHVASPGLLLLAINEALTYNYTYAQRIFCGGFLGPASHITILQVDLIEPAVTGTVNVLKACSEAGVKRVVVVSSGAAILMNPNWPKDKVMDEDCWSDEQYCKTTENWYCASKTIAERAALQYLDKNNLDVITVCPTLILGPLLQSTANASSLFLVKLLKGGLETMENKTRVIVDVRDVAEALLLTYEKPEASGRYICAPHIIQIRNLVGKLRSMYPNYKYPKNFTDSAGDVKISSEKLKRLGWQCRPLEETLVNTVECFQKAGLLNND</sequence>
<evidence type="ECO:0000259" key="3">
    <source>
        <dbReference type="Pfam" id="PF16363"/>
    </source>
</evidence>
<dbReference type="AlphaFoldDB" id="A0A3S3M3T6"/>
<name>A0A3S3M3T6_9MAGN</name>
<evidence type="ECO:0000259" key="2">
    <source>
        <dbReference type="Pfam" id="PF01370"/>
    </source>
</evidence>
<dbReference type="InterPro" id="IPR016040">
    <property type="entry name" value="NAD(P)-bd_dom"/>
</dbReference>
<dbReference type="CDD" id="cd08958">
    <property type="entry name" value="FR_SDR_e"/>
    <property type="match status" value="1"/>
</dbReference>
<dbReference type="InterPro" id="IPR050425">
    <property type="entry name" value="NAD(P)_dehydrat-like"/>
</dbReference>
<dbReference type="Gene3D" id="3.40.50.720">
    <property type="entry name" value="NAD(P)-binding Rossmann-like Domain"/>
    <property type="match status" value="1"/>
</dbReference>
<dbReference type="STRING" id="337451.A0A3S3M3T6"/>
<dbReference type="FunFam" id="3.40.50.720:FF:000219">
    <property type="entry name" value="Cinnamoyl-CoA reductase 1"/>
    <property type="match status" value="1"/>
</dbReference>
<protein>
    <submittedName>
        <fullName evidence="4">Cinnamoyl-CoA reductase 2</fullName>
    </submittedName>
</protein>
<feature type="domain" description="NAD(P)-binding" evidence="3">
    <location>
        <begin position="9"/>
        <end position="54"/>
    </location>
</feature>
<dbReference type="OrthoDB" id="2735536at2759"/>
<organism evidence="4 5">
    <name type="scientific">Cinnamomum micranthum f. kanehirae</name>
    <dbReference type="NCBI Taxonomy" id="337451"/>
    <lineage>
        <taxon>Eukaryota</taxon>
        <taxon>Viridiplantae</taxon>
        <taxon>Streptophyta</taxon>
        <taxon>Embryophyta</taxon>
        <taxon>Tracheophyta</taxon>
        <taxon>Spermatophyta</taxon>
        <taxon>Magnoliopsida</taxon>
        <taxon>Magnoliidae</taxon>
        <taxon>Laurales</taxon>
        <taxon>Lauraceae</taxon>
        <taxon>Cinnamomum</taxon>
    </lineage>
</organism>
<evidence type="ECO:0000313" key="5">
    <source>
        <dbReference type="Proteomes" id="UP000283530"/>
    </source>
</evidence>
<proteinExistence type="predicted"/>
<dbReference type="Pfam" id="PF16363">
    <property type="entry name" value="GDP_Man_Dehyd"/>
    <property type="match status" value="1"/>
</dbReference>
<evidence type="ECO:0000256" key="1">
    <source>
        <dbReference type="ARBA" id="ARBA00023002"/>
    </source>
</evidence>
<keyword evidence="5" id="KW-1185">Reference proteome</keyword>
<dbReference type="SUPFAM" id="SSF51735">
    <property type="entry name" value="NAD(P)-binding Rossmann-fold domains"/>
    <property type="match status" value="1"/>
</dbReference>
<reference evidence="4 5" key="1">
    <citation type="journal article" date="2019" name="Nat. Plants">
        <title>Stout camphor tree genome fills gaps in understanding of flowering plant genome evolution.</title>
        <authorList>
            <person name="Chaw S.M."/>
            <person name="Liu Y.C."/>
            <person name="Wu Y.W."/>
            <person name="Wang H.Y."/>
            <person name="Lin C.I."/>
            <person name="Wu C.S."/>
            <person name="Ke H.M."/>
            <person name="Chang L.Y."/>
            <person name="Hsu C.Y."/>
            <person name="Yang H.T."/>
            <person name="Sudianto E."/>
            <person name="Hsu M.H."/>
            <person name="Wu K.P."/>
            <person name="Wang L.N."/>
            <person name="Leebens-Mack J.H."/>
            <person name="Tsai I.J."/>
        </authorList>
    </citation>
    <scope>NUCLEOTIDE SEQUENCE [LARGE SCALE GENOMIC DNA]</scope>
    <source>
        <strain evidence="5">cv. Chaw 1501</strain>
        <tissue evidence="4">Young leaves</tissue>
    </source>
</reference>
<keyword evidence="1" id="KW-0560">Oxidoreductase</keyword>
<comment type="caution">
    <text evidence="4">The sequence shown here is derived from an EMBL/GenBank/DDBJ whole genome shotgun (WGS) entry which is preliminary data.</text>
</comment>
<accession>A0A3S3M3T6</accession>
<dbReference type="Pfam" id="PF01370">
    <property type="entry name" value="Epimerase"/>
    <property type="match status" value="1"/>
</dbReference>
<dbReference type="Proteomes" id="UP000283530">
    <property type="component" value="Unassembled WGS sequence"/>
</dbReference>
<dbReference type="PANTHER" id="PTHR10366:SF831">
    <property type="entry name" value="NAD-DEPENDENT EPIMERASE_DEHYDRATASE DOMAIN-CONTAINING PROTEIN"/>
    <property type="match status" value="1"/>
</dbReference>